<evidence type="ECO:0000256" key="3">
    <source>
        <dbReference type="ARBA" id="ARBA00022553"/>
    </source>
</evidence>
<dbReference type="GO" id="GO:0000155">
    <property type="term" value="F:phosphorelay sensor kinase activity"/>
    <property type="evidence" value="ECO:0007669"/>
    <property type="project" value="InterPro"/>
</dbReference>
<gene>
    <name evidence="11" type="ORF">MNODULE_15790</name>
</gene>
<feature type="region of interest" description="Disordered" evidence="7">
    <location>
        <begin position="1"/>
        <end position="38"/>
    </location>
</feature>
<dbReference type="SUPFAM" id="SSF55781">
    <property type="entry name" value="GAF domain-like"/>
    <property type="match status" value="2"/>
</dbReference>
<dbReference type="SMART" id="SM00388">
    <property type="entry name" value="HisKA"/>
    <property type="match status" value="1"/>
</dbReference>
<dbReference type="InterPro" id="IPR050736">
    <property type="entry name" value="Sensor_HK_Regulatory"/>
</dbReference>
<keyword evidence="3" id="KW-0597">Phosphoprotein</keyword>
<evidence type="ECO:0000256" key="1">
    <source>
        <dbReference type="ARBA" id="ARBA00000085"/>
    </source>
</evidence>
<feature type="domain" description="PAS" evidence="9">
    <location>
        <begin position="436"/>
        <end position="508"/>
    </location>
</feature>
<evidence type="ECO:0000259" key="9">
    <source>
        <dbReference type="PROSITE" id="PS50112"/>
    </source>
</evidence>
<dbReference type="NCBIfam" id="TIGR00229">
    <property type="entry name" value="sensory_box"/>
    <property type="match status" value="2"/>
</dbReference>
<comment type="caution">
    <text evidence="11">The sequence shown here is derived from an EMBL/GenBank/DDBJ whole genome shotgun (WGS) entry which is preliminary data.</text>
</comment>
<dbReference type="SMART" id="SM00091">
    <property type="entry name" value="PAS"/>
    <property type="match status" value="2"/>
</dbReference>
<sequence>MDRDREGIRTSKTQSKLKNPIEKNRIGKRSPSKKGGEAPFESIHLQWKRFLQGLPPEGPLRNVILESWRRSRADGIDPAPSQLSPRRITEDDLQARLDTNRELVDIAALHLDWISSSLAQILHAVFLVDRDGIVLYATGNDSRMRESFHVEPGYDWSERKMGTNAVGTALAGNQAIAVSGPEHFIQLFHHYACTGVPIHANGQVVGAIGIGTPVADGHPERMILTSHTAYVIEQELMHRQTASQAESIKAEAMMLLSNSLDYKTILSIIARLVVPRLADWCIIDMVEENQLIVRCAVAHADPSKSTLAHDLRHQSLNPDVPYGAPRVTRTGRSELYPEISDLAKKEGASDERHFRLIQQMNAISGMVVPIPGRGRVMGAITFISAESGRRYNRVDLALAEDLARRAGLAIENAQLYRAAQEEIAERKRTQEALRRSEERFRQVSESGIVSLAFFDLTGRITDANDAFLKMIDFTREELLEGKVRWDQLTPPEWMERTRQAVQEFKTRGRCTPYEKEYFRKDGTRFWGLFGGAMLESGAEGVAFVVDITERKRAEAALRNSREQLQAILDNTTAVVYLMSIDHRFMMVNRQFERLFDLKKAEVDGKSIDDLFPKEVADAFRANNENVLEAEHALEFEEEVPLVDGVHVYLSMKVPLFDQTGKPYAICGISSDITDRKRMEETLRQKTREAEEASRAKSQFVSIISHELRTPLNAIIGYSGLLKRPEFTERPGKRSEMNDRIYYNAHILLELINNLLNLNRMEAGQMPVEAETVFLADVVGGIVENLRPMGEEKGLKVAFINEDGPLPIHSDSKKIEQIVTNLISNAIKFTDHGAVTVRLSDRSAEQRAVIEVSDTGIGIGEGDLPRLFEPFYQADPSDTRSYEGTGLGLSIVKKFTELLGGTVRVASTLGAGATFTLSLPYERKPPS</sequence>
<dbReference type="Pfam" id="PF01590">
    <property type="entry name" value="GAF"/>
    <property type="match status" value="2"/>
</dbReference>
<dbReference type="PRINTS" id="PR00344">
    <property type="entry name" value="BCTRLSENSOR"/>
</dbReference>
<keyword evidence="12" id="KW-1185">Reference proteome</keyword>
<dbReference type="Proteomes" id="UP000534783">
    <property type="component" value="Unassembled WGS sequence"/>
</dbReference>
<comment type="catalytic activity">
    <reaction evidence="1">
        <text>ATP + protein L-histidine = ADP + protein N-phospho-L-histidine.</text>
        <dbReference type="EC" id="2.7.13.3"/>
    </reaction>
</comment>
<dbReference type="PROSITE" id="PS50109">
    <property type="entry name" value="HIS_KIN"/>
    <property type="match status" value="1"/>
</dbReference>
<dbReference type="Pfam" id="PF00512">
    <property type="entry name" value="HisKA"/>
    <property type="match status" value="1"/>
</dbReference>
<dbReference type="InterPro" id="IPR003594">
    <property type="entry name" value="HATPase_dom"/>
</dbReference>
<keyword evidence="5" id="KW-0418">Kinase</keyword>
<dbReference type="InterPro" id="IPR000014">
    <property type="entry name" value="PAS"/>
</dbReference>
<dbReference type="Pfam" id="PF13426">
    <property type="entry name" value="PAS_9"/>
    <property type="match status" value="1"/>
</dbReference>
<dbReference type="CDD" id="cd00130">
    <property type="entry name" value="PAS"/>
    <property type="match status" value="2"/>
</dbReference>
<evidence type="ECO:0000256" key="2">
    <source>
        <dbReference type="ARBA" id="ARBA00012438"/>
    </source>
</evidence>
<dbReference type="InterPro" id="IPR036097">
    <property type="entry name" value="HisK_dim/P_sf"/>
</dbReference>
<name>A0A7X6DRT3_9BACT</name>
<dbReference type="AlphaFoldDB" id="A0A7X6DRT3"/>
<dbReference type="PANTHER" id="PTHR43711:SF26">
    <property type="entry name" value="SENSOR HISTIDINE KINASE RCSC"/>
    <property type="match status" value="1"/>
</dbReference>
<dbReference type="InterPro" id="IPR003661">
    <property type="entry name" value="HisK_dim/P_dom"/>
</dbReference>
<dbReference type="InterPro" id="IPR003018">
    <property type="entry name" value="GAF"/>
</dbReference>
<dbReference type="InterPro" id="IPR004358">
    <property type="entry name" value="Sig_transdc_His_kin-like_C"/>
</dbReference>
<keyword evidence="4" id="KW-0808">Transferase</keyword>
<dbReference type="InterPro" id="IPR036890">
    <property type="entry name" value="HATPase_C_sf"/>
</dbReference>
<dbReference type="PROSITE" id="PS50112">
    <property type="entry name" value="PAS"/>
    <property type="match status" value="2"/>
</dbReference>
<dbReference type="InterPro" id="IPR013656">
    <property type="entry name" value="PAS_4"/>
</dbReference>
<dbReference type="SMART" id="SM00065">
    <property type="entry name" value="GAF"/>
    <property type="match status" value="2"/>
</dbReference>
<dbReference type="Gene3D" id="6.10.250.490">
    <property type="match status" value="1"/>
</dbReference>
<dbReference type="EC" id="2.7.13.3" evidence="2"/>
<evidence type="ECO:0000256" key="7">
    <source>
        <dbReference type="SAM" id="MobiDB-lite"/>
    </source>
</evidence>
<dbReference type="Gene3D" id="3.30.450.20">
    <property type="entry name" value="PAS domain"/>
    <property type="match status" value="2"/>
</dbReference>
<dbReference type="SUPFAM" id="SSF55785">
    <property type="entry name" value="PYP-like sensor domain (PAS domain)"/>
    <property type="match status" value="2"/>
</dbReference>
<dbReference type="EMBL" id="VTOW01000003">
    <property type="protein sequence ID" value="NKE72211.1"/>
    <property type="molecule type" value="Genomic_DNA"/>
</dbReference>
<dbReference type="SUPFAM" id="SSF55874">
    <property type="entry name" value="ATPase domain of HSP90 chaperone/DNA topoisomerase II/histidine kinase"/>
    <property type="match status" value="1"/>
</dbReference>
<dbReference type="InterPro" id="IPR035965">
    <property type="entry name" value="PAS-like_dom_sf"/>
</dbReference>
<dbReference type="Gene3D" id="3.30.565.10">
    <property type="entry name" value="Histidine kinase-like ATPase, C-terminal domain"/>
    <property type="match status" value="1"/>
</dbReference>
<feature type="domain" description="PAC" evidence="10">
    <location>
        <begin position="511"/>
        <end position="559"/>
    </location>
</feature>
<organism evidence="11 12">
    <name type="scientific">Candidatus Manganitrophus noduliformans</name>
    <dbReference type="NCBI Taxonomy" id="2606439"/>
    <lineage>
        <taxon>Bacteria</taxon>
        <taxon>Pseudomonadati</taxon>
        <taxon>Nitrospirota</taxon>
        <taxon>Nitrospiria</taxon>
        <taxon>Candidatus Troglogloeales</taxon>
        <taxon>Candidatus Manganitrophaceae</taxon>
        <taxon>Candidatus Manganitrophus</taxon>
    </lineage>
</organism>
<dbReference type="Gene3D" id="1.10.287.130">
    <property type="match status" value="1"/>
</dbReference>
<dbReference type="InterPro" id="IPR000700">
    <property type="entry name" value="PAS-assoc_C"/>
</dbReference>
<dbReference type="FunFam" id="3.30.565.10:FF:000010">
    <property type="entry name" value="Sensor histidine kinase RcsC"/>
    <property type="match status" value="1"/>
</dbReference>
<dbReference type="PROSITE" id="PS50113">
    <property type="entry name" value="PAC"/>
    <property type="match status" value="2"/>
</dbReference>
<evidence type="ECO:0000256" key="4">
    <source>
        <dbReference type="ARBA" id="ARBA00022679"/>
    </source>
</evidence>
<dbReference type="RefSeq" id="WP_168061664.1">
    <property type="nucleotide sequence ID" value="NZ_VTOW01000003.1"/>
</dbReference>
<evidence type="ECO:0000256" key="5">
    <source>
        <dbReference type="ARBA" id="ARBA00022777"/>
    </source>
</evidence>
<dbReference type="PANTHER" id="PTHR43711">
    <property type="entry name" value="TWO-COMPONENT HISTIDINE KINASE"/>
    <property type="match status" value="1"/>
</dbReference>
<dbReference type="Pfam" id="PF02518">
    <property type="entry name" value="HATPase_c"/>
    <property type="match status" value="1"/>
</dbReference>
<dbReference type="Gene3D" id="3.30.450.40">
    <property type="match status" value="2"/>
</dbReference>
<feature type="domain" description="PAC" evidence="10">
    <location>
        <begin position="633"/>
        <end position="684"/>
    </location>
</feature>
<evidence type="ECO:0000259" key="8">
    <source>
        <dbReference type="PROSITE" id="PS50109"/>
    </source>
</evidence>
<reference evidence="11 12" key="1">
    <citation type="journal article" date="2020" name="Nature">
        <title>Bacterial chemolithoautotrophy via manganese oxidation.</title>
        <authorList>
            <person name="Yu H."/>
            <person name="Leadbetter J.R."/>
        </authorList>
    </citation>
    <scope>NUCLEOTIDE SEQUENCE [LARGE SCALE GENOMIC DNA]</scope>
    <source>
        <strain evidence="11 12">Mn-1</strain>
    </source>
</reference>
<dbReference type="CDD" id="cd00082">
    <property type="entry name" value="HisKA"/>
    <property type="match status" value="1"/>
</dbReference>
<dbReference type="InterPro" id="IPR005467">
    <property type="entry name" value="His_kinase_dom"/>
</dbReference>
<protein>
    <recommendedName>
        <fullName evidence="2">histidine kinase</fullName>
        <ecNumber evidence="2">2.7.13.3</ecNumber>
    </recommendedName>
</protein>
<accession>A0A7X6DRT3</accession>
<keyword evidence="6" id="KW-0902">Two-component regulatory system</keyword>
<dbReference type="SUPFAM" id="SSF47384">
    <property type="entry name" value="Homodimeric domain of signal transducing histidine kinase"/>
    <property type="match status" value="1"/>
</dbReference>
<feature type="domain" description="Histidine kinase" evidence="8">
    <location>
        <begin position="702"/>
        <end position="922"/>
    </location>
</feature>
<dbReference type="SMART" id="SM00387">
    <property type="entry name" value="HATPase_c"/>
    <property type="match status" value="1"/>
</dbReference>
<dbReference type="CDD" id="cd16922">
    <property type="entry name" value="HATPase_EvgS-ArcB-TorS-like"/>
    <property type="match status" value="1"/>
</dbReference>
<dbReference type="InterPro" id="IPR029016">
    <property type="entry name" value="GAF-like_dom_sf"/>
</dbReference>
<evidence type="ECO:0000313" key="12">
    <source>
        <dbReference type="Proteomes" id="UP000534783"/>
    </source>
</evidence>
<evidence type="ECO:0000256" key="6">
    <source>
        <dbReference type="ARBA" id="ARBA00023012"/>
    </source>
</evidence>
<evidence type="ECO:0000313" key="11">
    <source>
        <dbReference type="EMBL" id="NKE72211.1"/>
    </source>
</evidence>
<proteinExistence type="predicted"/>
<dbReference type="Pfam" id="PF08448">
    <property type="entry name" value="PAS_4"/>
    <property type="match status" value="1"/>
</dbReference>
<evidence type="ECO:0000259" key="10">
    <source>
        <dbReference type="PROSITE" id="PS50113"/>
    </source>
</evidence>
<feature type="domain" description="PAS" evidence="9">
    <location>
        <begin position="560"/>
        <end position="630"/>
    </location>
</feature>